<feature type="region of interest" description="Disordered" evidence="1">
    <location>
        <begin position="40"/>
        <end position="67"/>
    </location>
</feature>
<name>A0A087U5L8_STEMI</name>
<keyword evidence="3" id="KW-1185">Reference proteome</keyword>
<dbReference type="EMBL" id="KK118302">
    <property type="protein sequence ID" value="KFM72657.1"/>
    <property type="molecule type" value="Genomic_DNA"/>
</dbReference>
<sequence length="85" mass="9520">MKIFPSGLLDLVLYVGYSNEDLFKYRQFVEISRRSIISSSPSKVKGMSGPSEKAATSRNKNEPMTPNTLAKKLLRSSYTTTQKIS</sequence>
<feature type="compositionally biased region" description="Polar residues" evidence="1">
    <location>
        <begin position="54"/>
        <end position="67"/>
    </location>
</feature>
<evidence type="ECO:0000313" key="3">
    <source>
        <dbReference type="Proteomes" id="UP000054359"/>
    </source>
</evidence>
<evidence type="ECO:0000256" key="1">
    <source>
        <dbReference type="SAM" id="MobiDB-lite"/>
    </source>
</evidence>
<organism evidence="2 3">
    <name type="scientific">Stegodyphus mimosarum</name>
    <name type="common">African social velvet spider</name>
    <dbReference type="NCBI Taxonomy" id="407821"/>
    <lineage>
        <taxon>Eukaryota</taxon>
        <taxon>Metazoa</taxon>
        <taxon>Ecdysozoa</taxon>
        <taxon>Arthropoda</taxon>
        <taxon>Chelicerata</taxon>
        <taxon>Arachnida</taxon>
        <taxon>Araneae</taxon>
        <taxon>Araneomorphae</taxon>
        <taxon>Entelegynae</taxon>
        <taxon>Eresoidea</taxon>
        <taxon>Eresidae</taxon>
        <taxon>Stegodyphus</taxon>
    </lineage>
</organism>
<feature type="non-terminal residue" evidence="2">
    <location>
        <position position="85"/>
    </location>
</feature>
<proteinExistence type="predicted"/>
<reference evidence="2 3" key="1">
    <citation type="submission" date="2013-11" db="EMBL/GenBank/DDBJ databases">
        <title>Genome sequencing of Stegodyphus mimosarum.</title>
        <authorList>
            <person name="Bechsgaard J."/>
        </authorList>
    </citation>
    <scope>NUCLEOTIDE SEQUENCE [LARGE SCALE GENOMIC DNA]</scope>
</reference>
<gene>
    <name evidence="2" type="ORF">X975_11270</name>
</gene>
<protein>
    <submittedName>
        <fullName evidence="2">Uncharacterized protein</fullName>
    </submittedName>
</protein>
<dbReference type="Proteomes" id="UP000054359">
    <property type="component" value="Unassembled WGS sequence"/>
</dbReference>
<accession>A0A087U5L8</accession>
<evidence type="ECO:0000313" key="2">
    <source>
        <dbReference type="EMBL" id="KFM72657.1"/>
    </source>
</evidence>
<dbReference type="AlphaFoldDB" id="A0A087U5L8"/>